<keyword evidence="2" id="KW-1185">Reference proteome</keyword>
<evidence type="ECO:0000313" key="2">
    <source>
        <dbReference type="Proteomes" id="UP000789375"/>
    </source>
</evidence>
<protein>
    <submittedName>
        <fullName evidence="1">1620_t:CDS:1</fullName>
    </submittedName>
</protein>
<evidence type="ECO:0000313" key="1">
    <source>
        <dbReference type="EMBL" id="CAG8541840.1"/>
    </source>
</evidence>
<dbReference type="EMBL" id="CAJVPP010001218">
    <property type="protein sequence ID" value="CAG8541840.1"/>
    <property type="molecule type" value="Genomic_DNA"/>
</dbReference>
<proteinExistence type="predicted"/>
<gene>
    <name evidence="1" type="ORF">FMOSSE_LOCUS6017</name>
</gene>
<organism evidence="1 2">
    <name type="scientific">Funneliformis mosseae</name>
    <name type="common">Endomycorrhizal fungus</name>
    <name type="synonym">Glomus mosseae</name>
    <dbReference type="NCBI Taxonomy" id="27381"/>
    <lineage>
        <taxon>Eukaryota</taxon>
        <taxon>Fungi</taxon>
        <taxon>Fungi incertae sedis</taxon>
        <taxon>Mucoromycota</taxon>
        <taxon>Glomeromycotina</taxon>
        <taxon>Glomeromycetes</taxon>
        <taxon>Glomerales</taxon>
        <taxon>Glomeraceae</taxon>
        <taxon>Funneliformis</taxon>
    </lineage>
</organism>
<reference evidence="1" key="1">
    <citation type="submission" date="2021-06" db="EMBL/GenBank/DDBJ databases">
        <authorList>
            <person name="Kallberg Y."/>
            <person name="Tangrot J."/>
            <person name="Rosling A."/>
        </authorList>
    </citation>
    <scope>NUCLEOTIDE SEQUENCE</scope>
    <source>
        <strain evidence="1">87-6 pot B 2015</strain>
    </source>
</reference>
<accession>A0A9N9AV13</accession>
<sequence>NLHGLEEYFIVVRRLPEEENSKYCNQNSGNARHQYQGWGAFRMNSTILTWIKWSTILYITAYKDRWYGK</sequence>
<dbReference type="Proteomes" id="UP000789375">
    <property type="component" value="Unassembled WGS sequence"/>
</dbReference>
<comment type="caution">
    <text evidence="1">The sequence shown here is derived from an EMBL/GenBank/DDBJ whole genome shotgun (WGS) entry which is preliminary data.</text>
</comment>
<name>A0A9N9AV13_FUNMO</name>
<dbReference type="AlphaFoldDB" id="A0A9N9AV13"/>
<feature type="non-terminal residue" evidence="1">
    <location>
        <position position="1"/>
    </location>
</feature>